<name>A0ACC0J809_CHOFU</name>
<organism evidence="1 2">
    <name type="scientific">Choristoneura fumiferana</name>
    <name type="common">Spruce budworm moth</name>
    <name type="synonym">Archips fumiferana</name>
    <dbReference type="NCBI Taxonomy" id="7141"/>
    <lineage>
        <taxon>Eukaryota</taxon>
        <taxon>Metazoa</taxon>
        <taxon>Ecdysozoa</taxon>
        <taxon>Arthropoda</taxon>
        <taxon>Hexapoda</taxon>
        <taxon>Insecta</taxon>
        <taxon>Pterygota</taxon>
        <taxon>Neoptera</taxon>
        <taxon>Endopterygota</taxon>
        <taxon>Lepidoptera</taxon>
        <taxon>Glossata</taxon>
        <taxon>Ditrysia</taxon>
        <taxon>Tortricoidea</taxon>
        <taxon>Tortricidae</taxon>
        <taxon>Tortricinae</taxon>
        <taxon>Choristoneura</taxon>
    </lineage>
</organism>
<gene>
    <name evidence="1" type="ORF">MSG28_008790</name>
</gene>
<evidence type="ECO:0000313" key="1">
    <source>
        <dbReference type="EMBL" id="KAI8420249.1"/>
    </source>
</evidence>
<proteinExistence type="predicted"/>
<evidence type="ECO:0000313" key="2">
    <source>
        <dbReference type="Proteomes" id="UP001064048"/>
    </source>
</evidence>
<protein>
    <submittedName>
        <fullName evidence="1">Uncharacterized protein</fullName>
    </submittedName>
</protein>
<sequence>MLMPAHLNTDAEKKLLVVGAVEAALILVLTFLVHIAVAKKTKNDDYRTIATTKNKSNKNYKDANYNFQQKLKLSKKIKRSSYRRQWSSTPADYGTYAKNNNPPPYLVYNRKTGSYYPYYNYPMENNIIVAVLVAAAMAMPGKLKKNI</sequence>
<accession>A0ACC0J809</accession>
<dbReference type="Proteomes" id="UP001064048">
    <property type="component" value="Chromosome 14"/>
</dbReference>
<comment type="caution">
    <text evidence="1">The sequence shown here is derived from an EMBL/GenBank/DDBJ whole genome shotgun (WGS) entry which is preliminary data.</text>
</comment>
<keyword evidence="2" id="KW-1185">Reference proteome</keyword>
<reference evidence="1 2" key="1">
    <citation type="journal article" date="2022" name="Genome Biol. Evol.">
        <title>The Spruce Budworm Genome: Reconstructing the Evolutionary History of Antifreeze Proteins.</title>
        <authorList>
            <person name="Beliveau C."/>
            <person name="Gagne P."/>
            <person name="Picq S."/>
            <person name="Vernygora O."/>
            <person name="Keeling C.I."/>
            <person name="Pinkney K."/>
            <person name="Doucet D."/>
            <person name="Wen F."/>
            <person name="Johnston J.S."/>
            <person name="Maaroufi H."/>
            <person name="Boyle B."/>
            <person name="Laroche J."/>
            <person name="Dewar K."/>
            <person name="Juretic N."/>
            <person name="Blackburn G."/>
            <person name="Nisole A."/>
            <person name="Brunet B."/>
            <person name="Brandao M."/>
            <person name="Lumley L."/>
            <person name="Duan J."/>
            <person name="Quan G."/>
            <person name="Lucarotti C.J."/>
            <person name="Roe A.D."/>
            <person name="Sperling F.A.H."/>
            <person name="Levesque R.C."/>
            <person name="Cusson M."/>
        </authorList>
    </citation>
    <scope>NUCLEOTIDE SEQUENCE [LARGE SCALE GENOMIC DNA]</scope>
    <source>
        <strain evidence="1">Glfc:IPQL:Cfum</strain>
    </source>
</reference>
<dbReference type="EMBL" id="CM046114">
    <property type="protein sequence ID" value="KAI8420249.1"/>
    <property type="molecule type" value="Genomic_DNA"/>
</dbReference>